<dbReference type="AlphaFoldDB" id="A0AA87Y6X1"/>
<proteinExistence type="predicted"/>
<dbReference type="Proteomes" id="UP000619512">
    <property type="component" value="Unassembled WGS sequence"/>
</dbReference>
<protein>
    <submittedName>
        <fullName evidence="1">Uncharacterized protein</fullName>
    </submittedName>
</protein>
<name>A0AA87Y6X1_9BURK</name>
<dbReference type="EMBL" id="BMWW01000011">
    <property type="protein sequence ID" value="GGZ07357.1"/>
    <property type="molecule type" value="Genomic_DNA"/>
</dbReference>
<comment type="caution">
    <text evidence="1">The sequence shown here is derived from an EMBL/GenBank/DDBJ whole genome shotgun (WGS) entry which is preliminary data.</text>
</comment>
<gene>
    <name evidence="1" type="ORF">GCM10007388_46050</name>
</gene>
<sequence length="66" mass="7283">MVAPALRRINVGDRHLSRAVARNGCLSPKGAGVAYRRPGIMPFIDRIIFIMPPPESFFIIVCICSN</sequence>
<reference evidence="1" key="1">
    <citation type="journal article" date="2014" name="Int. J. Syst. Evol. Microbiol.">
        <title>Complete genome sequence of Corynebacterium casei LMG S-19264T (=DSM 44701T), isolated from a smear-ripened cheese.</title>
        <authorList>
            <consortium name="US DOE Joint Genome Institute (JGI-PGF)"/>
            <person name="Walter F."/>
            <person name="Albersmeier A."/>
            <person name="Kalinowski J."/>
            <person name="Ruckert C."/>
        </authorList>
    </citation>
    <scope>NUCLEOTIDE SEQUENCE</scope>
    <source>
        <strain evidence="1">KCTC 12344</strain>
    </source>
</reference>
<evidence type="ECO:0000313" key="2">
    <source>
        <dbReference type="Proteomes" id="UP000619512"/>
    </source>
</evidence>
<reference evidence="1" key="2">
    <citation type="submission" date="2022-12" db="EMBL/GenBank/DDBJ databases">
        <authorList>
            <person name="Sun Q."/>
            <person name="Kim S."/>
        </authorList>
    </citation>
    <scope>NUCLEOTIDE SEQUENCE</scope>
    <source>
        <strain evidence="1">KCTC 12344</strain>
    </source>
</reference>
<organism evidence="1 2">
    <name type="scientific">Pseudoduganella plicata</name>
    <dbReference type="NCBI Taxonomy" id="321984"/>
    <lineage>
        <taxon>Bacteria</taxon>
        <taxon>Pseudomonadati</taxon>
        <taxon>Pseudomonadota</taxon>
        <taxon>Betaproteobacteria</taxon>
        <taxon>Burkholderiales</taxon>
        <taxon>Oxalobacteraceae</taxon>
        <taxon>Telluria group</taxon>
        <taxon>Pseudoduganella</taxon>
    </lineage>
</organism>
<accession>A0AA87Y6X1</accession>
<evidence type="ECO:0000313" key="1">
    <source>
        <dbReference type="EMBL" id="GGZ07357.1"/>
    </source>
</evidence>